<dbReference type="Proteomes" id="UP001611383">
    <property type="component" value="Chromosome"/>
</dbReference>
<evidence type="ECO:0000313" key="2">
    <source>
        <dbReference type="EMBL" id="WNG43394.1"/>
    </source>
</evidence>
<dbReference type="InterPro" id="IPR032871">
    <property type="entry name" value="AHH_dom_containing"/>
</dbReference>
<protein>
    <recommendedName>
        <fullName evidence="4">Lipoprotein</fullName>
    </recommendedName>
</protein>
<gene>
    <name evidence="2" type="ORF">F0U60_04255</name>
</gene>
<proteinExistence type="predicted"/>
<evidence type="ECO:0000256" key="1">
    <source>
        <dbReference type="SAM" id="SignalP"/>
    </source>
</evidence>
<dbReference type="Pfam" id="PF14412">
    <property type="entry name" value="AHH"/>
    <property type="match status" value="1"/>
</dbReference>
<feature type="signal peptide" evidence="1">
    <location>
        <begin position="1"/>
        <end position="23"/>
    </location>
</feature>
<feature type="chain" id="PRO_5045072915" description="Lipoprotein" evidence="1">
    <location>
        <begin position="24"/>
        <end position="438"/>
    </location>
</feature>
<organism evidence="2 3">
    <name type="scientific">Archangium minus</name>
    <dbReference type="NCBI Taxonomy" id="83450"/>
    <lineage>
        <taxon>Bacteria</taxon>
        <taxon>Pseudomonadati</taxon>
        <taxon>Myxococcota</taxon>
        <taxon>Myxococcia</taxon>
        <taxon>Myxococcales</taxon>
        <taxon>Cystobacterineae</taxon>
        <taxon>Archangiaceae</taxon>
        <taxon>Archangium</taxon>
    </lineage>
</organism>
<sequence>MRRTLSWPHVAVALLLLVPVSCAVSPGGAPPGAGREAEPKVVQVDALSGGKLRLSFEPVESEPALERVRVKEARAALAFFQDSFRVTEKPRTRSRLVLVSTGGGGGQPAEWESRLRQEYLSRYGPPLLPMPESMEQSRLFLALKLSPGYMGEGVREAAQELFSSPVFLSGVALSVLVYFAAWLAPEPVFTKAFVATLTLRLTLAVGAVELTQVARACVRLYQEAEAARTVQELEAVAERFGRAMGGTGLRVLMLVASMGVAKGLPGVPEGGLGALLRSPRFAMPGGMTVQGAATVQMVADGTVLVTGVAAGTAAATVGSACADGTEAKEGYHWHHLATNKNDISTVSGGPWTPLFKRLFAKAGMSLDAAENLIYLKGHKGPHPEEYHEVVYNRLRAALEDCGTVSHCKDKLMETLKKIADETCTPGSRLHQLVTRSQD</sequence>
<dbReference type="EMBL" id="CP043494">
    <property type="protein sequence ID" value="WNG43394.1"/>
    <property type="molecule type" value="Genomic_DNA"/>
</dbReference>
<keyword evidence="3" id="KW-1185">Reference proteome</keyword>
<evidence type="ECO:0008006" key="4">
    <source>
        <dbReference type="Google" id="ProtNLM"/>
    </source>
</evidence>
<keyword evidence="1" id="KW-0732">Signal</keyword>
<evidence type="ECO:0000313" key="3">
    <source>
        <dbReference type="Proteomes" id="UP001611383"/>
    </source>
</evidence>
<accession>A0ABY9WHZ1</accession>
<name>A0ABY9WHZ1_9BACT</name>
<reference evidence="2 3" key="1">
    <citation type="submission" date="2019-08" db="EMBL/GenBank/DDBJ databases">
        <title>Archangium and Cystobacter genomes.</title>
        <authorList>
            <person name="Chen I.-C.K."/>
            <person name="Wielgoss S."/>
        </authorList>
    </citation>
    <scope>NUCLEOTIDE SEQUENCE [LARGE SCALE GENOMIC DNA]</scope>
    <source>
        <strain evidence="2 3">Cbm 6</strain>
    </source>
</reference>